<evidence type="ECO:0000313" key="3">
    <source>
        <dbReference type="Proteomes" id="UP000546584"/>
    </source>
</evidence>
<feature type="region of interest" description="Disordered" evidence="1">
    <location>
        <begin position="1"/>
        <end position="32"/>
    </location>
</feature>
<evidence type="ECO:0000313" key="2">
    <source>
        <dbReference type="EMBL" id="NWD42780.1"/>
    </source>
</evidence>
<sequence>MTLTHSFSAPHTQHSYLNGHSQHAHRPSGNAYARHSDAALALAFDKNFDAFRPSGSSNATQGKIREVAERPLTGYPQRDNLTMLAREVLKRDNVMNELDSVDHGGHRDGIIGRNNPKNAANKLSDCPPRDPCYSQPCRPQPGRPNPCGSLPFNIYSSMSDSSVALAFGNNYKEFGNPQRNGVADLGQIFKMAGREMSGNWAQDNMTLLAREIVKRPHVSHALDSIDDNGRQDGIIGYRNAQLTSAHLARR</sequence>
<protein>
    <submittedName>
        <fullName evidence="2">Uncharacterized protein</fullName>
    </submittedName>
</protein>
<gene>
    <name evidence="2" type="ORF">HX826_12990</name>
</gene>
<reference evidence="2 3" key="1">
    <citation type="submission" date="2020-04" db="EMBL/GenBank/DDBJ databases">
        <title>Molecular characterization of pseudomonads from Agaricus bisporus reveal novel blotch 2 pathogens in Western Europe.</title>
        <authorList>
            <person name="Taparia T."/>
            <person name="Krijger M."/>
            <person name="Haynes E."/>
            <person name="Elpinstone J.G."/>
            <person name="Noble R."/>
            <person name="Van Der Wolf J."/>
        </authorList>
    </citation>
    <scope>NUCLEOTIDE SEQUENCE [LARGE SCALE GENOMIC DNA]</scope>
    <source>
        <strain evidence="2 3">IPO3753</strain>
    </source>
</reference>
<dbReference type="Proteomes" id="UP000546584">
    <property type="component" value="Unassembled WGS sequence"/>
</dbReference>
<evidence type="ECO:0000256" key="1">
    <source>
        <dbReference type="SAM" id="MobiDB-lite"/>
    </source>
</evidence>
<accession>A0AAJ3H5T8</accession>
<feature type="compositionally biased region" description="Basic and acidic residues" evidence="1">
    <location>
        <begin position="99"/>
        <end position="110"/>
    </location>
</feature>
<dbReference type="RefSeq" id="WP_063028769.1">
    <property type="nucleotide sequence ID" value="NZ_CP012400.2"/>
</dbReference>
<name>A0AAJ3H5T8_9PSED</name>
<dbReference type="EMBL" id="JACAQR010000016">
    <property type="protein sequence ID" value="NWD42780.1"/>
    <property type="molecule type" value="Genomic_DNA"/>
</dbReference>
<feature type="region of interest" description="Disordered" evidence="1">
    <location>
        <begin position="99"/>
        <end position="123"/>
    </location>
</feature>
<proteinExistence type="predicted"/>
<comment type="caution">
    <text evidence="2">The sequence shown here is derived from an EMBL/GenBank/DDBJ whole genome shotgun (WGS) entry which is preliminary data.</text>
</comment>
<feature type="compositionally biased region" description="Polar residues" evidence="1">
    <location>
        <begin position="1"/>
        <end position="21"/>
    </location>
</feature>
<organism evidence="2 3">
    <name type="scientific">Pseudomonas yamanorum</name>
    <dbReference type="NCBI Taxonomy" id="515393"/>
    <lineage>
        <taxon>Bacteria</taxon>
        <taxon>Pseudomonadati</taxon>
        <taxon>Pseudomonadota</taxon>
        <taxon>Gammaproteobacteria</taxon>
        <taxon>Pseudomonadales</taxon>
        <taxon>Pseudomonadaceae</taxon>
        <taxon>Pseudomonas</taxon>
    </lineage>
</organism>
<dbReference type="AlphaFoldDB" id="A0AAJ3H5T8"/>